<organism evidence="2">
    <name type="scientific">marine sediment metagenome</name>
    <dbReference type="NCBI Taxonomy" id="412755"/>
    <lineage>
        <taxon>unclassified sequences</taxon>
        <taxon>metagenomes</taxon>
        <taxon>ecological metagenomes</taxon>
    </lineage>
</organism>
<gene>
    <name evidence="2" type="ORF">LCGC14_0359750</name>
    <name evidence="1" type="ORF">LCGC14_2465310</name>
</gene>
<dbReference type="AlphaFoldDB" id="A0A0F9VVF2"/>
<reference evidence="2" key="1">
    <citation type="journal article" date="2015" name="Nature">
        <title>Complex archaea that bridge the gap between prokaryotes and eukaryotes.</title>
        <authorList>
            <person name="Spang A."/>
            <person name="Saw J.H."/>
            <person name="Jorgensen S.L."/>
            <person name="Zaremba-Niedzwiedzka K."/>
            <person name="Martijn J."/>
            <person name="Lind A.E."/>
            <person name="van Eijk R."/>
            <person name="Schleper C."/>
            <person name="Guy L."/>
            <person name="Ettema T.J."/>
        </authorList>
    </citation>
    <scope>NUCLEOTIDE SEQUENCE</scope>
</reference>
<protein>
    <submittedName>
        <fullName evidence="2">Uncharacterized protein</fullName>
    </submittedName>
</protein>
<dbReference type="EMBL" id="LAZR01000278">
    <property type="protein sequence ID" value="KKN77416.1"/>
    <property type="molecule type" value="Genomic_DNA"/>
</dbReference>
<accession>A0A0F9VVF2</accession>
<sequence length="74" mass="8624">MSDAKTEFELKTSFVFNYLVGSVEQKKITQMEIVRLLDMLKRYFIEQAGCNCISTISEEEINKELETIKLQVVE</sequence>
<comment type="caution">
    <text evidence="2">The sequence shown here is derived from an EMBL/GenBank/DDBJ whole genome shotgun (WGS) entry which is preliminary data.</text>
</comment>
<evidence type="ECO:0000313" key="2">
    <source>
        <dbReference type="EMBL" id="KKN77416.1"/>
    </source>
</evidence>
<name>A0A0F9VVF2_9ZZZZ</name>
<dbReference type="EMBL" id="LAZR01038482">
    <property type="protein sequence ID" value="KKL19451.1"/>
    <property type="molecule type" value="Genomic_DNA"/>
</dbReference>
<proteinExistence type="predicted"/>
<evidence type="ECO:0000313" key="1">
    <source>
        <dbReference type="EMBL" id="KKL19451.1"/>
    </source>
</evidence>